<organism evidence="1">
    <name type="scientific">sediment metagenome</name>
    <dbReference type="NCBI Taxonomy" id="749907"/>
    <lineage>
        <taxon>unclassified sequences</taxon>
        <taxon>metagenomes</taxon>
        <taxon>ecological metagenomes</taxon>
    </lineage>
</organism>
<dbReference type="AlphaFoldDB" id="D9PLD4"/>
<accession>D9PLD4</accession>
<feature type="non-terminal residue" evidence="1">
    <location>
        <position position="72"/>
    </location>
</feature>
<reference evidence="1" key="2">
    <citation type="journal article" date="2011" name="Microb. Ecol.">
        <title>Taxonomic and Functional Metagenomic Profiling of the Microbial Community in the Anoxic Sediment of a Sub-saline Shallow Lake (Laguna de Carrizo, Central Spain).</title>
        <authorList>
            <person name="Ferrer M."/>
            <person name="Guazzaroni M.E."/>
            <person name="Richter M."/>
            <person name="Garcia-Salamanca A."/>
            <person name="Yarza P."/>
            <person name="Suarez-Suarez A."/>
            <person name="Solano J."/>
            <person name="Alcaide M."/>
            <person name="van Dillewijn P."/>
            <person name="Molina-Henares M.A."/>
            <person name="Lopez-Cortes N."/>
            <person name="Al-Ramahi Y."/>
            <person name="Guerrero C."/>
            <person name="Acosta A."/>
            <person name="de Eugenio L.I."/>
            <person name="Martinez V."/>
            <person name="Marques S."/>
            <person name="Rojo F."/>
            <person name="Santero E."/>
            <person name="Genilloud O."/>
            <person name="Perez-Perez J."/>
            <person name="Rossello-Mora R."/>
            <person name="Ramos J.L."/>
        </authorList>
    </citation>
    <scope>NUCLEOTIDE SEQUENCE</scope>
</reference>
<reference evidence="1" key="1">
    <citation type="submission" date="2010-07" db="EMBL/GenBank/DDBJ databases">
        <authorList>
            <consortium name="CONSOLIDER consortium CSD2007-00005"/>
            <person name="Guazzaroni M.-E."/>
            <person name="Richter M."/>
            <person name="Garcia-Salamanca A."/>
            <person name="Yarza P."/>
            <person name="Ferrer M."/>
        </authorList>
    </citation>
    <scope>NUCLEOTIDE SEQUENCE</scope>
</reference>
<protein>
    <submittedName>
        <fullName evidence="1">Phosphoribosylaminoimidazole-succinocarboxamide synthase</fullName>
    </submittedName>
</protein>
<gene>
    <name evidence="1" type="ORF">LDC_2357</name>
</gene>
<comment type="caution">
    <text evidence="1">The sequence shown here is derived from an EMBL/GenBank/DDBJ whole genome shotgun (WGS) entry which is preliminary data.</text>
</comment>
<proteinExistence type="predicted"/>
<dbReference type="EMBL" id="ADZX01000714">
    <property type="protein sequence ID" value="EFK95631.1"/>
    <property type="molecule type" value="Genomic_DNA"/>
</dbReference>
<evidence type="ECO:0000313" key="1">
    <source>
        <dbReference type="EMBL" id="EFK95631.1"/>
    </source>
</evidence>
<name>D9PLD4_9ZZZZ</name>
<sequence length="72" mass="8223">MTDEDKILEQQLRHALADIDFPGLGQAEHRGTTDLYRFDDYVLVVVTDRAASSVGTIPFKGQVITRMNTWWL</sequence>